<protein>
    <recommendedName>
        <fullName evidence="5 9">2,3-bisphosphoglycerate-dependent phosphoglycerate mutase</fullName>
        <shortName evidence="5">BPG-dependent PGAM</shortName>
        <shortName evidence="5">PGAM</shortName>
        <shortName evidence="5">Phosphoglyceromutase</shortName>
        <shortName evidence="5">dPGM</shortName>
        <ecNumber evidence="5 9">5.4.2.11</ecNumber>
    </recommendedName>
</protein>
<dbReference type="EC" id="5.4.2.11" evidence="5 9"/>
<organism evidence="10 11">
    <name type="scientific">Methylobacterium durans</name>
    <dbReference type="NCBI Taxonomy" id="2202825"/>
    <lineage>
        <taxon>Bacteria</taxon>
        <taxon>Pseudomonadati</taxon>
        <taxon>Pseudomonadota</taxon>
        <taxon>Alphaproteobacteria</taxon>
        <taxon>Hyphomicrobiales</taxon>
        <taxon>Methylobacteriaceae</taxon>
        <taxon>Methylobacterium</taxon>
    </lineage>
</organism>
<dbReference type="InterPro" id="IPR029033">
    <property type="entry name" value="His_PPase_superfam"/>
</dbReference>
<dbReference type="UniPathway" id="UPA00109">
    <property type="reaction ID" value="UER00186"/>
</dbReference>
<accession>A0A2U8WBR8</accession>
<dbReference type="NCBIfam" id="TIGR01258">
    <property type="entry name" value="pgm_1"/>
    <property type="match status" value="1"/>
</dbReference>
<dbReference type="PIRSF" id="PIRSF000709">
    <property type="entry name" value="6PFK_2-Ptase"/>
    <property type="match status" value="1"/>
</dbReference>
<feature type="binding site" evidence="5 7">
    <location>
        <begin position="23"/>
        <end position="24"/>
    </location>
    <ligand>
        <name>substrate</name>
    </ligand>
</feature>
<dbReference type="OrthoDB" id="9781415at2"/>
<gene>
    <name evidence="5" type="primary">gpmA</name>
    <name evidence="10" type="ORF">DK389_27725</name>
</gene>
<evidence type="ECO:0000256" key="9">
    <source>
        <dbReference type="RuleBase" id="RU004512"/>
    </source>
</evidence>
<dbReference type="Gene3D" id="3.40.50.1240">
    <property type="entry name" value="Phosphoglycerate mutase-like"/>
    <property type="match status" value="1"/>
</dbReference>
<comment type="similarity">
    <text evidence="1 5">Belongs to the phosphoglycerate mutase family. BPG-dependent PGAM subfamily.</text>
</comment>
<dbReference type="HAMAP" id="MF_01039">
    <property type="entry name" value="PGAM_GpmA"/>
    <property type="match status" value="1"/>
</dbReference>
<reference evidence="11" key="1">
    <citation type="submission" date="2018-05" db="EMBL/GenBank/DDBJ databases">
        <title>Complete Genome Sequence of Methylobacterium sp. 17SD2-17.</title>
        <authorList>
            <person name="Srinivasan S."/>
        </authorList>
    </citation>
    <scope>NUCLEOTIDE SEQUENCE [LARGE SCALE GENOMIC DNA]</scope>
    <source>
        <strain evidence="11">17SD2-17</strain>
    </source>
</reference>
<evidence type="ECO:0000313" key="10">
    <source>
        <dbReference type="EMBL" id="AWN43604.1"/>
    </source>
</evidence>
<dbReference type="Proteomes" id="UP000245926">
    <property type="component" value="Chromosome"/>
</dbReference>
<dbReference type="SMART" id="SM00855">
    <property type="entry name" value="PGAM"/>
    <property type="match status" value="1"/>
</dbReference>
<evidence type="ECO:0000256" key="4">
    <source>
        <dbReference type="ARBA" id="ARBA00023235"/>
    </source>
</evidence>
<dbReference type="GO" id="GO:0004619">
    <property type="term" value="F:phosphoglycerate mutase activity"/>
    <property type="evidence" value="ECO:0007669"/>
    <property type="project" value="UniProtKB-UniRule"/>
</dbReference>
<name>A0A2U8WBR8_9HYPH</name>
<dbReference type="InterPro" id="IPR001345">
    <property type="entry name" value="PG/BPGM_mutase_AS"/>
</dbReference>
<feature type="active site" description="Proton donor/acceptor" evidence="5 6">
    <location>
        <position position="89"/>
    </location>
</feature>
<dbReference type="SUPFAM" id="SSF53254">
    <property type="entry name" value="Phosphoglycerate mutase-like"/>
    <property type="match status" value="1"/>
</dbReference>
<evidence type="ECO:0000256" key="7">
    <source>
        <dbReference type="PIRSR" id="PIRSR613078-2"/>
    </source>
</evidence>
<dbReference type="GO" id="GO:0006096">
    <property type="term" value="P:glycolytic process"/>
    <property type="evidence" value="ECO:0007669"/>
    <property type="project" value="UniProtKB-UniRule"/>
</dbReference>
<dbReference type="EMBL" id="CP029550">
    <property type="protein sequence ID" value="AWN43604.1"/>
    <property type="molecule type" value="Genomic_DNA"/>
</dbReference>
<comment type="function">
    <text evidence="5 9">Catalyzes the interconversion of 2-phosphoglycerate and 3-phosphoglycerate.</text>
</comment>
<evidence type="ECO:0000256" key="2">
    <source>
        <dbReference type="ARBA" id="ARBA00022432"/>
    </source>
</evidence>
<dbReference type="KEGG" id="mets:DK389_27725"/>
<feature type="active site" description="Tele-phosphohistidine intermediate" evidence="5 6">
    <location>
        <position position="11"/>
    </location>
</feature>
<dbReference type="Pfam" id="PF00300">
    <property type="entry name" value="His_Phos_1"/>
    <property type="match status" value="1"/>
</dbReference>
<dbReference type="PANTHER" id="PTHR11931">
    <property type="entry name" value="PHOSPHOGLYCERATE MUTASE"/>
    <property type="match status" value="1"/>
</dbReference>
<dbReference type="InterPro" id="IPR013078">
    <property type="entry name" value="His_Pase_superF_clade-1"/>
</dbReference>
<evidence type="ECO:0000313" key="11">
    <source>
        <dbReference type="Proteomes" id="UP000245926"/>
    </source>
</evidence>
<keyword evidence="3 5" id="KW-0324">Glycolysis</keyword>
<keyword evidence="2 5" id="KW-0312">Gluconeogenesis</keyword>
<feature type="binding site" evidence="5 7">
    <location>
        <position position="100"/>
    </location>
    <ligand>
        <name>substrate</name>
    </ligand>
</feature>
<dbReference type="InterPro" id="IPR005952">
    <property type="entry name" value="Phosphogly_mut1"/>
</dbReference>
<evidence type="ECO:0000256" key="5">
    <source>
        <dbReference type="HAMAP-Rule" id="MF_01039"/>
    </source>
</evidence>
<comment type="subunit">
    <text evidence="5">Homodimer.</text>
</comment>
<evidence type="ECO:0000256" key="8">
    <source>
        <dbReference type="PIRSR" id="PIRSR613078-3"/>
    </source>
</evidence>
<dbReference type="AlphaFoldDB" id="A0A2U8WBR8"/>
<comment type="caution">
    <text evidence="5">Lacks conserved residue(s) required for the propagation of feature annotation.</text>
</comment>
<feature type="binding site" evidence="5 7">
    <location>
        <position position="62"/>
    </location>
    <ligand>
        <name>substrate</name>
    </ligand>
</feature>
<dbReference type="CDD" id="cd07067">
    <property type="entry name" value="HP_PGM_like"/>
    <property type="match status" value="1"/>
</dbReference>
<comment type="catalytic activity">
    <reaction evidence="5 9">
        <text>(2R)-2-phosphoglycerate = (2R)-3-phosphoglycerate</text>
        <dbReference type="Rhea" id="RHEA:15901"/>
        <dbReference type="ChEBI" id="CHEBI:58272"/>
        <dbReference type="ChEBI" id="CHEBI:58289"/>
        <dbReference type="EC" id="5.4.2.11"/>
    </reaction>
</comment>
<keyword evidence="4 5" id="KW-0413">Isomerase</keyword>
<evidence type="ECO:0000256" key="3">
    <source>
        <dbReference type="ARBA" id="ARBA00023152"/>
    </source>
</evidence>
<keyword evidence="11" id="KW-1185">Reference proteome</keyword>
<feature type="binding site" evidence="5 7">
    <location>
        <begin position="89"/>
        <end position="92"/>
    </location>
    <ligand>
        <name>substrate</name>
    </ligand>
</feature>
<dbReference type="PROSITE" id="PS00175">
    <property type="entry name" value="PG_MUTASE"/>
    <property type="match status" value="1"/>
</dbReference>
<sequence>MTDRTLVLVRHGQSSDNERDLFSGWRNPDLTGRGVAEAVQAGRQLRDLGFRFDLAFTSELTRAQRTLALMLAELGQSALAVRTDRALNERDYGELAGLNKQEARERWSPQQVHLWRKSYAAVPPGGESLAMTAERLVPYYRQEIRPQVRAGRRTLVVAHGNSLRALVMHLDGLSAQDVVEVHLATSQMLVYRFDAQGAVADKQSILVDLRGT</sequence>
<dbReference type="RefSeq" id="WP_109894560.1">
    <property type="nucleotide sequence ID" value="NZ_CP029550.1"/>
</dbReference>
<feature type="binding site" evidence="5 7">
    <location>
        <begin position="160"/>
        <end position="161"/>
    </location>
    <ligand>
        <name>substrate</name>
    </ligand>
</feature>
<feature type="binding site" evidence="5 7">
    <location>
        <begin position="10"/>
        <end position="17"/>
    </location>
    <ligand>
        <name>substrate</name>
    </ligand>
</feature>
<proteinExistence type="inferred from homology"/>
<evidence type="ECO:0000256" key="1">
    <source>
        <dbReference type="ARBA" id="ARBA00006717"/>
    </source>
</evidence>
<comment type="pathway">
    <text evidence="5 9">Carbohydrate degradation; glycolysis; pyruvate from D-glyceraldehyde 3-phosphate: step 3/5.</text>
</comment>
<dbReference type="GO" id="GO:0006094">
    <property type="term" value="P:gluconeogenesis"/>
    <property type="evidence" value="ECO:0007669"/>
    <property type="project" value="UniProtKB-UniRule"/>
</dbReference>
<feature type="site" description="Transition state stabilizer" evidence="5 8">
    <location>
        <position position="159"/>
    </location>
</feature>
<evidence type="ECO:0000256" key="6">
    <source>
        <dbReference type="PIRSR" id="PIRSR613078-1"/>
    </source>
</evidence>